<reference evidence="10" key="1">
    <citation type="submission" date="2016-10" db="EMBL/GenBank/DDBJ databases">
        <authorList>
            <person name="Varghese N."/>
            <person name="Submissions S."/>
        </authorList>
    </citation>
    <scope>NUCLEOTIDE SEQUENCE [LARGE SCALE GENOMIC DNA]</scope>
    <source>
        <strain evidence="10">VPI 5359</strain>
    </source>
</reference>
<evidence type="ECO:0000313" key="10">
    <source>
        <dbReference type="Proteomes" id="UP000199652"/>
    </source>
</evidence>
<dbReference type="Gene3D" id="3.30.200.20">
    <property type="entry name" value="Phosphorylase Kinase, domain 1"/>
    <property type="match status" value="1"/>
</dbReference>
<keyword evidence="4" id="KW-0808">Transferase</keyword>
<evidence type="ECO:0000256" key="4">
    <source>
        <dbReference type="ARBA" id="ARBA00022679"/>
    </source>
</evidence>
<keyword evidence="5" id="KW-0547">Nucleotide-binding</keyword>
<evidence type="ECO:0000256" key="7">
    <source>
        <dbReference type="ARBA" id="ARBA00022840"/>
    </source>
</evidence>
<evidence type="ECO:0000256" key="3">
    <source>
        <dbReference type="ARBA" id="ARBA00012128"/>
    </source>
</evidence>
<evidence type="ECO:0000313" key="9">
    <source>
        <dbReference type="EMBL" id="SDX27597.1"/>
    </source>
</evidence>
<evidence type="ECO:0000259" key="8">
    <source>
        <dbReference type="Pfam" id="PF01636"/>
    </source>
</evidence>
<dbReference type="InterPro" id="IPR002575">
    <property type="entry name" value="Aminoglycoside_PTrfase"/>
</dbReference>
<evidence type="ECO:0000256" key="5">
    <source>
        <dbReference type="ARBA" id="ARBA00022741"/>
    </source>
</evidence>
<organism evidence="9 10">
    <name type="scientific">Eubacterium barkeri</name>
    <name type="common">Clostridium barkeri</name>
    <dbReference type="NCBI Taxonomy" id="1528"/>
    <lineage>
        <taxon>Bacteria</taxon>
        <taxon>Bacillati</taxon>
        <taxon>Bacillota</taxon>
        <taxon>Clostridia</taxon>
        <taxon>Eubacteriales</taxon>
        <taxon>Eubacteriaceae</taxon>
        <taxon>Eubacterium</taxon>
    </lineage>
</organism>
<dbReference type="GO" id="GO:0009086">
    <property type="term" value="P:methionine biosynthetic process"/>
    <property type="evidence" value="ECO:0007669"/>
    <property type="project" value="InterPro"/>
</dbReference>
<dbReference type="PANTHER" id="PTHR34273:SF2">
    <property type="entry name" value="METHYLTHIORIBOSE KINASE"/>
    <property type="match status" value="1"/>
</dbReference>
<dbReference type="InterPro" id="IPR009212">
    <property type="entry name" value="Methylthioribose_kinase"/>
</dbReference>
<dbReference type="EC" id="2.7.1.100" evidence="3"/>
<keyword evidence="10" id="KW-1185">Reference proteome</keyword>
<comment type="similarity">
    <text evidence="1">Belongs to the methylthioribose kinase family.</text>
</comment>
<keyword evidence="7" id="KW-0067">ATP-binding</keyword>
<dbReference type="EMBL" id="FNOU01000001">
    <property type="protein sequence ID" value="SDX27597.1"/>
    <property type="molecule type" value="Genomic_DNA"/>
</dbReference>
<comment type="subunit">
    <text evidence="2">Homodimer.</text>
</comment>
<accession>A0A1H3AD13</accession>
<proteinExistence type="inferred from homology"/>
<gene>
    <name evidence="9" type="ORF">SAMN04488579_1012</name>
</gene>
<dbReference type="Gene3D" id="3.90.1200.10">
    <property type="match status" value="1"/>
</dbReference>
<dbReference type="AlphaFoldDB" id="A0A1H3AD13"/>
<evidence type="ECO:0000256" key="1">
    <source>
        <dbReference type="ARBA" id="ARBA00010165"/>
    </source>
</evidence>
<feature type="domain" description="Aminoglycoside phosphotransferase" evidence="8">
    <location>
        <begin position="220"/>
        <end position="282"/>
    </location>
</feature>
<evidence type="ECO:0000256" key="2">
    <source>
        <dbReference type="ARBA" id="ARBA00011738"/>
    </source>
</evidence>
<dbReference type="InterPro" id="IPR011009">
    <property type="entry name" value="Kinase-like_dom_sf"/>
</dbReference>
<evidence type="ECO:0000256" key="6">
    <source>
        <dbReference type="ARBA" id="ARBA00022777"/>
    </source>
</evidence>
<dbReference type="GO" id="GO:0046522">
    <property type="term" value="F:S-methyl-5-thioribose kinase activity"/>
    <property type="evidence" value="ECO:0007669"/>
    <property type="project" value="UniProtKB-EC"/>
</dbReference>
<dbReference type="Pfam" id="PF01636">
    <property type="entry name" value="APH"/>
    <property type="match status" value="1"/>
</dbReference>
<name>A0A1H3AD13_EUBBA</name>
<sequence length="423" mass="48927">MFKDLNKESVIVYIKTQTTLFPEQAELKVYEIGEGEEDGDGFINFLYRVWETGGRSVIVKQAKTYYKAFGEGEGPFVPDRNALEADILRLKYAITPEYIPQIYYIDLVNHIYICEDCGHLNILRFELMKGKSFPGLAEHIGAFIARNNFYTSEIYLDPQTHKELEAKFINPHMRKIFETGLFLKDESAFENRDPHHNPDADPIRLAMGDAPWESMAFRTEMLKLRHIHMKKSECLVHGDLHTSNIMVGGDEMKVIDMEYTYMGPLSADMGYLMGSILYEYIRWFYMPDGPGAQCEAMREYVLKLMRGILNTYVEVYTACWDADARVTYKGYDDYREFVLANWFHEMVGFTGCQIISRVGGLVPLPDFDTIADKQDQYEACRIALILANYFIMNREEVADIDDFMARIVKMTKQSRAVFQAARS</sequence>
<dbReference type="Proteomes" id="UP000199652">
    <property type="component" value="Unassembled WGS sequence"/>
</dbReference>
<protein>
    <recommendedName>
        <fullName evidence="3">S-methyl-5-thioribose kinase</fullName>
        <ecNumber evidence="3">2.7.1.100</ecNumber>
    </recommendedName>
</protein>
<keyword evidence="6 9" id="KW-0418">Kinase</keyword>
<dbReference type="SUPFAM" id="SSF56112">
    <property type="entry name" value="Protein kinase-like (PK-like)"/>
    <property type="match status" value="1"/>
</dbReference>
<dbReference type="STRING" id="1528.SAMN04488579_1012"/>
<dbReference type="GO" id="GO:0005524">
    <property type="term" value="F:ATP binding"/>
    <property type="evidence" value="ECO:0007669"/>
    <property type="project" value="UniProtKB-KW"/>
</dbReference>
<dbReference type="PANTHER" id="PTHR34273">
    <property type="entry name" value="METHYLTHIORIBOSE KINASE"/>
    <property type="match status" value="1"/>
</dbReference>
<dbReference type="NCBIfam" id="TIGR01767">
    <property type="entry name" value="MTRK"/>
    <property type="match status" value="1"/>
</dbReference>